<dbReference type="InterPro" id="IPR010272">
    <property type="entry name" value="T6SS_TssF"/>
</dbReference>
<dbReference type="PATRIC" id="fig|251703.9.peg.2255"/>
<protein>
    <submittedName>
        <fullName evidence="1">Type VI secretion system rotein ImpG/VasA</fullName>
    </submittedName>
</protein>
<dbReference type="Pfam" id="PF05947">
    <property type="entry name" value="T6SS_TssF"/>
    <property type="match status" value="1"/>
</dbReference>
<sequence length="596" mass="66988">MLSFNHYYQDELMALRQMGVKFSERNPALAPFLGQAGQDPDVERLLEGFAFLTGRLRQKLDDDLPELTHSLMQLLWPNYMRPLPAVSMLQFEALTCPAMGVTVERETPVESEPVSGMVCHFRTCFATRVLPLKLVSLSCSAGGAGTVLKLRLEINGDGHFGNLEFSQLRLHFAGERHVSQALYLGMMRQLNAIKLSPLDAQGALILTSEGKAIELTIPVDQVKPVGFAEDESLIPYPLNTFRGYRYLQEYFFFPEKFLFVDVFGVDVLRSLDEDVLKSTCAVQLVLDMENVEIQGLRPGIENVKLYCTPVVNLFKQDALPILADSRQDEYLLVPAHYTRGSCGVYSVDKVTGWQPGGLGYQHYVPFESFEHDSAVSVKSDSPYYSVRHRASLQHSGLDTFLSFDLRAERARETVSIELTCTNDDLPQKISVGGICKSCDGTPDFLRFKNIMPATRSFAPPMTRDFLWRVISNMSLNYLSLANIEALKVILETYDLPRYHDPRAEKVSQHLLKGLKSIRHQPVDRLHNGRPVRGVKTELTVQPDGFAGEGSLFLFASVLNEFFALYASLNSFHELHVTSTQGGGYQWKPRMGQQPLL</sequence>
<dbReference type="Proteomes" id="UP000050317">
    <property type="component" value="Unassembled WGS sequence"/>
</dbReference>
<comment type="caution">
    <text evidence="1">The sequence shown here is derived from an EMBL/GenBank/DDBJ whole genome shotgun (WGS) entry which is preliminary data.</text>
</comment>
<dbReference type="AlphaFoldDB" id="A0A0Q0E143"/>
<evidence type="ECO:0000313" key="1">
    <source>
        <dbReference type="EMBL" id="KPZ24011.1"/>
    </source>
</evidence>
<dbReference type="PANTHER" id="PTHR35370:SF4">
    <property type="entry name" value="TYPE VI SECRETION SYSTEM BASEPLATE SUBUNIT TSSF"/>
    <property type="match status" value="1"/>
</dbReference>
<organism evidence="1 2">
    <name type="scientific">Pseudomonas syringae pv. viburni</name>
    <dbReference type="NCBI Taxonomy" id="251703"/>
    <lineage>
        <taxon>Bacteria</taxon>
        <taxon>Pseudomonadati</taxon>
        <taxon>Pseudomonadota</taxon>
        <taxon>Gammaproteobacteria</taxon>
        <taxon>Pseudomonadales</taxon>
        <taxon>Pseudomonadaceae</taxon>
        <taxon>Pseudomonas</taxon>
    </lineage>
</organism>
<reference evidence="1 2" key="1">
    <citation type="submission" date="2015-09" db="EMBL/GenBank/DDBJ databases">
        <title>Genome announcement of multiple Pseudomonas syringae strains.</title>
        <authorList>
            <person name="Thakur S."/>
            <person name="Wang P.W."/>
            <person name="Gong Y."/>
            <person name="Weir B.S."/>
            <person name="Guttman D.S."/>
        </authorList>
    </citation>
    <scope>NUCLEOTIDE SEQUENCE [LARGE SCALE GENOMIC DNA]</scope>
    <source>
        <strain evidence="1 2">ICMP3963</strain>
    </source>
</reference>
<dbReference type="PANTHER" id="PTHR35370">
    <property type="entry name" value="CYTOPLASMIC PROTEIN-RELATED-RELATED"/>
    <property type="match status" value="1"/>
</dbReference>
<dbReference type="PIRSF" id="PIRSF028304">
    <property type="entry name" value="UCP028304"/>
    <property type="match status" value="1"/>
</dbReference>
<dbReference type="EMBL" id="LJRR01000055">
    <property type="protein sequence ID" value="KPZ24011.1"/>
    <property type="molecule type" value="Genomic_DNA"/>
</dbReference>
<proteinExistence type="predicted"/>
<gene>
    <name evidence="1" type="ORF">ALO40_102439</name>
</gene>
<dbReference type="NCBIfam" id="TIGR03359">
    <property type="entry name" value="VI_chp_6"/>
    <property type="match status" value="1"/>
</dbReference>
<name>A0A0Q0E143_9PSED</name>
<evidence type="ECO:0000313" key="2">
    <source>
        <dbReference type="Proteomes" id="UP000050317"/>
    </source>
</evidence>
<accession>A0A0Q0E143</accession>